<dbReference type="EMBL" id="DF836506">
    <property type="protein sequence ID" value="GAN08668.1"/>
    <property type="molecule type" value="Genomic_DNA"/>
</dbReference>
<keyword evidence="2" id="KW-1185">Reference proteome</keyword>
<reference evidence="1" key="1">
    <citation type="submission" date="2014-09" db="EMBL/GenBank/DDBJ databases">
        <title>Draft genome sequence of an oleaginous Mucoromycotina fungus Mucor ambiguus NBRC6742.</title>
        <authorList>
            <person name="Takeda I."/>
            <person name="Yamane N."/>
            <person name="Morita T."/>
            <person name="Tamano K."/>
            <person name="Machida M."/>
            <person name="Baker S."/>
            <person name="Koike H."/>
        </authorList>
    </citation>
    <scope>NUCLEOTIDE SEQUENCE</scope>
    <source>
        <strain evidence="1">NBRC 6742</strain>
    </source>
</reference>
<proteinExistence type="predicted"/>
<protein>
    <submittedName>
        <fullName evidence="1">Uncharacterized protein</fullName>
    </submittedName>
</protein>
<gene>
    <name evidence="1" type="ORF">MAM1_0217c08183</name>
</gene>
<dbReference type="AlphaFoldDB" id="A0A0C9N242"/>
<evidence type="ECO:0000313" key="2">
    <source>
        <dbReference type="Proteomes" id="UP000053815"/>
    </source>
</evidence>
<evidence type="ECO:0000313" key="1">
    <source>
        <dbReference type="EMBL" id="GAN08668.1"/>
    </source>
</evidence>
<sequence>MPSPPAISLAYSWPSGKSVDNNQIDSWELKASRRALKNLKTLLAGQPMLDLIKNQIEEADTYYKDIIEKSNGEFKESRIDLKAKGITLTQFMAWWKVWMVELQQPDIKQQVFMETMVPAHPEHYALPANNGGIVETIGEHIARVHIRPCVNPPEFVKAYGDPSYQHLPAIGTLEDGSVLLYILQEIKDSEEGCDFRLRLLFPAAAPQVFFDEHAEHLAIEFRSFINTAFEWNQKHSASGH</sequence>
<accession>A0A0C9N242</accession>
<dbReference type="Proteomes" id="UP000053815">
    <property type="component" value="Unassembled WGS sequence"/>
</dbReference>
<dbReference type="OrthoDB" id="3006326at2759"/>
<organism evidence="1">
    <name type="scientific">Mucor ambiguus</name>
    <dbReference type="NCBI Taxonomy" id="91626"/>
    <lineage>
        <taxon>Eukaryota</taxon>
        <taxon>Fungi</taxon>
        <taxon>Fungi incertae sedis</taxon>
        <taxon>Mucoromycota</taxon>
        <taxon>Mucoromycotina</taxon>
        <taxon>Mucoromycetes</taxon>
        <taxon>Mucorales</taxon>
        <taxon>Mucorineae</taxon>
        <taxon>Mucoraceae</taxon>
        <taxon>Mucor</taxon>
    </lineage>
</organism>
<name>A0A0C9N242_9FUNG</name>